<evidence type="ECO:0000313" key="3">
    <source>
        <dbReference type="Proteomes" id="UP001187531"/>
    </source>
</evidence>
<evidence type="ECO:0000256" key="1">
    <source>
        <dbReference type="SAM" id="Phobius"/>
    </source>
</evidence>
<keyword evidence="1" id="KW-0472">Membrane</keyword>
<name>A0AA88HEA7_ARTSF</name>
<comment type="caution">
    <text evidence="2">The sequence shown here is derived from an EMBL/GenBank/DDBJ whole genome shotgun (WGS) entry which is preliminary data.</text>
</comment>
<organism evidence="2 3">
    <name type="scientific">Artemia franciscana</name>
    <name type="common">Brine shrimp</name>
    <name type="synonym">Artemia sanfranciscana</name>
    <dbReference type="NCBI Taxonomy" id="6661"/>
    <lineage>
        <taxon>Eukaryota</taxon>
        <taxon>Metazoa</taxon>
        <taxon>Ecdysozoa</taxon>
        <taxon>Arthropoda</taxon>
        <taxon>Crustacea</taxon>
        <taxon>Branchiopoda</taxon>
        <taxon>Anostraca</taxon>
        <taxon>Artemiidae</taxon>
        <taxon>Artemia</taxon>
    </lineage>
</organism>
<keyword evidence="1" id="KW-0812">Transmembrane</keyword>
<gene>
    <name evidence="2" type="ORF">QYM36_014357</name>
</gene>
<sequence>MIFRMNPARLFLSSKLVIRSTFPVNALQKASASHLSTAKRIKNGFQYLKSIFDFQSSRHTKLTRIPRDYEEVYNIGLENFIIYFYIAGGGATGILALSSVQHLIGYYRKGEEYVQNVASQINSSFKLSDPVDLKWYHYLGGFSSFCIYLVSLGFVVRTVPLRMYYSEVKKDFLLVYQGRSPLKKVIVSCKPGQVKDVAIDKPPYFKPWKRLEHLMQEKKIYISNDHFKRPTYYNILCGYQKV</sequence>
<feature type="transmembrane region" description="Helical" evidence="1">
    <location>
        <begin position="135"/>
        <end position="156"/>
    </location>
</feature>
<dbReference type="AlphaFoldDB" id="A0AA88HEA7"/>
<reference evidence="2" key="1">
    <citation type="submission" date="2023-07" db="EMBL/GenBank/DDBJ databases">
        <title>Chromosome-level genome assembly of Artemia franciscana.</title>
        <authorList>
            <person name="Jo E."/>
        </authorList>
    </citation>
    <scope>NUCLEOTIDE SEQUENCE</scope>
    <source>
        <tissue evidence="2">Whole body</tissue>
    </source>
</reference>
<dbReference type="EMBL" id="JAVRJZ010000018">
    <property type="protein sequence ID" value="KAK2708724.1"/>
    <property type="molecule type" value="Genomic_DNA"/>
</dbReference>
<dbReference type="Proteomes" id="UP001187531">
    <property type="component" value="Unassembled WGS sequence"/>
</dbReference>
<proteinExistence type="predicted"/>
<evidence type="ECO:0000313" key="2">
    <source>
        <dbReference type="EMBL" id="KAK2708724.1"/>
    </source>
</evidence>
<accession>A0AA88HEA7</accession>
<keyword evidence="3" id="KW-1185">Reference proteome</keyword>
<evidence type="ECO:0008006" key="4">
    <source>
        <dbReference type="Google" id="ProtNLM"/>
    </source>
</evidence>
<feature type="transmembrane region" description="Helical" evidence="1">
    <location>
        <begin position="82"/>
        <end position="104"/>
    </location>
</feature>
<keyword evidence="1" id="KW-1133">Transmembrane helix</keyword>
<protein>
    <recommendedName>
        <fullName evidence="4">Transmembrane protein</fullName>
    </recommendedName>
</protein>